<comment type="subcellular location">
    <subcellularLocation>
        <location evidence="1">Cell membrane</location>
        <topology evidence="1">Multi-pass membrane protein</topology>
    </subcellularLocation>
</comment>
<reference evidence="11 12" key="1">
    <citation type="submission" date="2016-04" db="EMBL/GenBank/DDBJ databases">
        <title>Genome sequence of Clostridium magnum DSM 2767.</title>
        <authorList>
            <person name="Poehlein A."/>
            <person name="Uhlig R."/>
            <person name="Fischer R."/>
            <person name="Bahl H."/>
            <person name="Daniel R."/>
        </authorList>
    </citation>
    <scope>NUCLEOTIDE SEQUENCE [LARGE SCALE GENOMIC DNA]</scope>
    <source>
        <strain evidence="11 12">DSM 2767</strain>
    </source>
</reference>
<feature type="transmembrane region" description="Helical" evidence="9">
    <location>
        <begin position="220"/>
        <end position="239"/>
    </location>
</feature>
<keyword evidence="5 9" id="KW-0812">Transmembrane</keyword>
<evidence type="ECO:0000259" key="10">
    <source>
        <dbReference type="Pfam" id="PF03553"/>
    </source>
</evidence>
<evidence type="ECO:0000256" key="1">
    <source>
        <dbReference type="ARBA" id="ARBA00004651"/>
    </source>
</evidence>
<keyword evidence="6 9" id="KW-1133">Transmembrane helix</keyword>
<dbReference type="PANTHER" id="PTHR33451:SF3">
    <property type="entry name" value="MALATE-2H(+)_NA(+)-LACTATE ANTIPORTER"/>
    <property type="match status" value="1"/>
</dbReference>
<comment type="similarity">
    <text evidence="8">Belongs to the NhaC Na(+)/H(+) (TC 2.A.35) antiporter family.</text>
</comment>
<proteinExistence type="inferred from homology"/>
<feature type="transmembrane region" description="Helical" evidence="9">
    <location>
        <begin position="410"/>
        <end position="429"/>
    </location>
</feature>
<keyword evidence="12" id="KW-1185">Reference proteome</keyword>
<keyword evidence="4" id="KW-1003">Cell membrane</keyword>
<feature type="transmembrane region" description="Helical" evidence="9">
    <location>
        <begin position="86"/>
        <end position="113"/>
    </location>
</feature>
<dbReference type="AlphaFoldDB" id="A0A162RUF1"/>
<feature type="transmembrane region" description="Helical" evidence="9">
    <location>
        <begin position="287"/>
        <end position="313"/>
    </location>
</feature>
<dbReference type="GO" id="GO:0015297">
    <property type="term" value="F:antiporter activity"/>
    <property type="evidence" value="ECO:0007669"/>
    <property type="project" value="UniProtKB-KW"/>
</dbReference>
<keyword evidence="7 9" id="KW-0472">Membrane</keyword>
<dbReference type="GO" id="GO:0005886">
    <property type="term" value="C:plasma membrane"/>
    <property type="evidence" value="ECO:0007669"/>
    <property type="project" value="UniProtKB-SubCell"/>
</dbReference>
<feature type="transmembrane region" description="Helical" evidence="9">
    <location>
        <begin position="62"/>
        <end position="80"/>
    </location>
</feature>
<dbReference type="InterPro" id="IPR018461">
    <property type="entry name" value="Na/H_Antiport_NhaC-like_C"/>
</dbReference>
<evidence type="ECO:0000256" key="4">
    <source>
        <dbReference type="ARBA" id="ARBA00022475"/>
    </source>
</evidence>
<feature type="transmembrane region" description="Helical" evidence="9">
    <location>
        <begin position="333"/>
        <end position="361"/>
    </location>
</feature>
<accession>A0A162RUF1</accession>
<sequence length="444" mass="47810">MAEIITIGIFLAALCICIIGKVQILYALIFGLFCFTGYSIYEGNSIKVTMGMLWKGVAKVKTILIVFALIGLLTAVWRAGGTIPFILYHAISIIQPRIFVLCTFLLCCVMSFLTGTSFGTASTMGVICMMLSNSAGLNPLLTGGAVLSGIFFGDRCSPMSSSAQLVCALTKTDIYENIKGMTKTSIVPLIFTCIFYVFAAKTGGLNIVDTSSAELFSKSFNLEWITVIPAILILLLAILHIDVKYAMGISILTGCIICLTIQGFTVSKLISCLIFGYQAPDNPRLALLLNGGGLVSMFRVGAIVTISSSYSGIFSQTKLLNGVRSLIQKISRYITSFGGAVVIAIFFSGISCNQTLAVIITEQMSSDLYTDKKELAMVLENTAIVIAPLIPWSIAGAVPITTIGATSGCLIYAVYLYALPIWNFIITLLHTRIDIRDKFIKSSI</sequence>
<evidence type="ECO:0000256" key="2">
    <source>
        <dbReference type="ARBA" id="ARBA00022448"/>
    </source>
</evidence>
<protein>
    <submittedName>
        <fullName evidence="11">Malate-2H(+)/Na(+)-lactate antiporter</fullName>
    </submittedName>
</protein>
<organism evidence="11 12">
    <name type="scientific">Clostridium magnum DSM 2767</name>
    <dbReference type="NCBI Taxonomy" id="1121326"/>
    <lineage>
        <taxon>Bacteria</taxon>
        <taxon>Bacillati</taxon>
        <taxon>Bacillota</taxon>
        <taxon>Clostridia</taxon>
        <taxon>Eubacteriales</taxon>
        <taxon>Clostridiaceae</taxon>
        <taxon>Clostridium</taxon>
    </lineage>
</organism>
<dbReference type="PANTHER" id="PTHR33451">
    <property type="entry name" value="MALATE-2H(+)/NA(+)-LACTATE ANTIPORTER"/>
    <property type="match status" value="1"/>
</dbReference>
<dbReference type="Proteomes" id="UP000076603">
    <property type="component" value="Unassembled WGS sequence"/>
</dbReference>
<evidence type="ECO:0000313" key="11">
    <source>
        <dbReference type="EMBL" id="KZL90391.1"/>
    </source>
</evidence>
<feature type="transmembrane region" description="Helical" evidence="9">
    <location>
        <begin position="245"/>
        <end position="266"/>
    </location>
</feature>
<comment type="caution">
    <text evidence="11">The sequence shown here is derived from an EMBL/GenBank/DDBJ whole genome shotgun (WGS) entry which is preliminary data.</text>
</comment>
<feature type="transmembrane region" description="Helical" evidence="9">
    <location>
        <begin position="186"/>
        <end position="208"/>
    </location>
</feature>
<evidence type="ECO:0000256" key="7">
    <source>
        <dbReference type="ARBA" id="ARBA00023136"/>
    </source>
</evidence>
<feature type="transmembrane region" description="Helical" evidence="9">
    <location>
        <begin position="382"/>
        <end position="404"/>
    </location>
</feature>
<evidence type="ECO:0000256" key="5">
    <source>
        <dbReference type="ARBA" id="ARBA00022692"/>
    </source>
</evidence>
<feature type="domain" description="Na+/H+ antiporter NhaC-like C-terminal" evidence="10">
    <location>
        <begin position="149"/>
        <end position="419"/>
    </location>
</feature>
<evidence type="ECO:0000256" key="9">
    <source>
        <dbReference type="SAM" id="Phobius"/>
    </source>
</evidence>
<evidence type="ECO:0000256" key="8">
    <source>
        <dbReference type="ARBA" id="ARBA00038435"/>
    </source>
</evidence>
<gene>
    <name evidence="11" type="primary">mleN_2</name>
    <name evidence="11" type="ORF">CLMAG_41620</name>
</gene>
<evidence type="ECO:0000256" key="3">
    <source>
        <dbReference type="ARBA" id="ARBA00022449"/>
    </source>
</evidence>
<dbReference type="PATRIC" id="fig|1121326.3.peg.4218"/>
<dbReference type="STRING" id="1121326.CLMAG_41620"/>
<keyword evidence="3" id="KW-0050">Antiport</keyword>
<dbReference type="OrthoDB" id="9762978at2"/>
<evidence type="ECO:0000313" key="12">
    <source>
        <dbReference type="Proteomes" id="UP000076603"/>
    </source>
</evidence>
<dbReference type="Pfam" id="PF03553">
    <property type="entry name" value="Na_H_antiporter"/>
    <property type="match status" value="1"/>
</dbReference>
<keyword evidence="2" id="KW-0813">Transport</keyword>
<dbReference type="InterPro" id="IPR052180">
    <property type="entry name" value="NhaC_Na-H+_Antiporter"/>
</dbReference>
<name>A0A162RUF1_9CLOT</name>
<evidence type="ECO:0000256" key="6">
    <source>
        <dbReference type="ARBA" id="ARBA00022989"/>
    </source>
</evidence>
<feature type="transmembrane region" description="Helical" evidence="9">
    <location>
        <begin position="125"/>
        <end position="152"/>
    </location>
</feature>
<dbReference type="EMBL" id="LWAE01000005">
    <property type="protein sequence ID" value="KZL90391.1"/>
    <property type="molecule type" value="Genomic_DNA"/>
</dbReference>
<dbReference type="RefSeq" id="WP_066626617.1">
    <property type="nucleotide sequence ID" value="NZ_FQXL01000008.1"/>
</dbReference>